<protein>
    <recommendedName>
        <fullName evidence="3">DUF559 domain-containing protein</fullName>
    </recommendedName>
</protein>
<proteinExistence type="predicted"/>
<gene>
    <name evidence="1" type="ORF">QU605_09095</name>
</gene>
<name>A0ABT7WFD0_9FLAO</name>
<dbReference type="EMBL" id="JAUDUY010000004">
    <property type="protein sequence ID" value="MDM9631624.1"/>
    <property type="molecule type" value="Genomic_DNA"/>
</dbReference>
<accession>A0ABT7WFD0</accession>
<keyword evidence="2" id="KW-1185">Reference proteome</keyword>
<comment type="caution">
    <text evidence="1">The sequence shown here is derived from an EMBL/GenBank/DDBJ whole genome shotgun (WGS) entry which is preliminary data.</text>
</comment>
<organism evidence="1 2">
    <name type="scientific">Robiginitalea aurantiaca</name>
    <dbReference type="NCBI Taxonomy" id="3056915"/>
    <lineage>
        <taxon>Bacteria</taxon>
        <taxon>Pseudomonadati</taxon>
        <taxon>Bacteroidota</taxon>
        <taxon>Flavobacteriia</taxon>
        <taxon>Flavobacteriales</taxon>
        <taxon>Flavobacteriaceae</taxon>
        <taxon>Robiginitalea</taxon>
    </lineage>
</organism>
<reference evidence="1" key="1">
    <citation type="submission" date="2023-06" db="EMBL/GenBank/DDBJ databases">
        <title>Robiginitalea aurantiacus sp. nov. and Algoriphagus sediminis sp. nov., isolated from coastal sediment.</title>
        <authorList>
            <person name="Zhou Z.Y."/>
            <person name="An J."/>
            <person name="Jia Y.W."/>
            <person name="Du Z.J."/>
        </authorList>
    </citation>
    <scope>NUCLEOTIDE SEQUENCE</scope>
    <source>
        <strain evidence="1">M39</strain>
    </source>
</reference>
<evidence type="ECO:0000313" key="1">
    <source>
        <dbReference type="EMBL" id="MDM9631624.1"/>
    </source>
</evidence>
<sequence>MTCLECNKKLSYLDHRQSIELFQTELCSSHRKRLERLVNKGQVPKEAAILYYGLIQAGVKPMIAWWDGTNTVDLAISRVKLNIEIDTGYEALSHRQAMNDLEAAMHSFKNGFTTIRIPHFLIQNHLQESVENILGIIEGLRLNVRAV</sequence>
<evidence type="ECO:0008006" key="3">
    <source>
        <dbReference type="Google" id="ProtNLM"/>
    </source>
</evidence>
<dbReference type="Proteomes" id="UP001174839">
    <property type="component" value="Unassembled WGS sequence"/>
</dbReference>
<dbReference type="RefSeq" id="WP_289724990.1">
    <property type="nucleotide sequence ID" value="NZ_JAUDUY010000004.1"/>
</dbReference>
<evidence type="ECO:0000313" key="2">
    <source>
        <dbReference type="Proteomes" id="UP001174839"/>
    </source>
</evidence>